<evidence type="ECO:0000256" key="1">
    <source>
        <dbReference type="SAM" id="Phobius"/>
    </source>
</evidence>
<keyword evidence="3" id="KW-1185">Reference proteome</keyword>
<comment type="caution">
    <text evidence="2">The sequence shown here is derived from an EMBL/GenBank/DDBJ whole genome shotgun (WGS) entry which is preliminary data.</text>
</comment>
<feature type="transmembrane region" description="Helical" evidence="1">
    <location>
        <begin position="78"/>
        <end position="97"/>
    </location>
</feature>
<dbReference type="InterPro" id="IPR045629">
    <property type="entry name" value="DUF6232"/>
</dbReference>
<sequence>MTVFYHGPCARITHEVFETRIPRFQLFPIRDLGGIHIVREAERTIMGTPWARAGSTVMVLAAIIAGAVAFWTVGSPSIAITALLVTAVASGVAAGCWQHRDEPYELRAIYRGRAVCLLRTSDERLLGQVRRGLRRALESREFAH</sequence>
<feature type="transmembrane region" description="Helical" evidence="1">
    <location>
        <begin position="53"/>
        <end position="72"/>
    </location>
</feature>
<name>A0A8J3VHE5_9ACTN</name>
<organism evidence="2 3">
    <name type="scientific">Rhizocola hellebori</name>
    <dbReference type="NCBI Taxonomy" id="1392758"/>
    <lineage>
        <taxon>Bacteria</taxon>
        <taxon>Bacillati</taxon>
        <taxon>Actinomycetota</taxon>
        <taxon>Actinomycetes</taxon>
        <taxon>Micromonosporales</taxon>
        <taxon>Micromonosporaceae</taxon>
        <taxon>Rhizocola</taxon>
    </lineage>
</organism>
<dbReference type="AlphaFoldDB" id="A0A8J3VHE5"/>
<gene>
    <name evidence="2" type="ORF">Rhe02_40330</name>
</gene>
<evidence type="ECO:0000313" key="3">
    <source>
        <dbReference type="Proteomes" id="UP000612899"/>
    </source>
</evidence>
<dbReference type="Pfam" id="PF19744">
    <property type="entry name" value="DUF6232"/>
    <property type="match status" value="1"/>
</dbReference>
<protein>
    <submittedName>
        <fullName evidence="2">Uncharacterized protein</fullName>
    </submittedName>
</protein>
<proteinExistence type="predicted"/>
<keyword evidence="1" id="KW-0812">Transmembrane</keyword>
<reference evidence="2" key="1">
    <citation type="submission" date="2021-01" db="EMBL/GenBank/DDBJ databases">
        <title>Whole genome shotgun sequence of Rhizocola hellebori NBRC 109834.</title>
        <authorList>
            <person name="Komaki H."/>
            <person name="Tamura T."/>
        </authorList>
    </citation>
    <scope>NUCLEOTIDE SEQUENCE</scope>
    <source>
        <strain evidence="2">NBRC 109834</strain>
    </source>
</reference>
<dbReference type="RefSeq" id="WP_203909794.1">
    <property type="nucleotide sequence ID" value="NZ_BONY01000023.1"/>
</dbReference>
<keyword evidence="1" id="KW-1133">Transmembrane helix</keyword>
<evidence type="ECO:0000313" key="2">
    <source>
        <dbReference type="EMBL" id="GIH05966.1"/>
    </source>
</evidence>
<accession>A0A8J3VHE5</accession>
<dbReference type="EMBL" id="BONY01000023">
    <property type="protein sequence ID" value="GIH05966.1"/>
    <property type="molecule type" value="Genomic_DNA"/>
</dbReference>
<dbReference type="Proteomes" id="UP000612899">
    <property type="component" value="Unassembled WGS sequence"/>
</dbReference>
<keyword evidence="1" id="KW-0472">Membrane</keyword>